<dbReference type="Proteomes" id="UP000472676">
    <property type="component" value="Unassembled WGS sequence"/>
</dbReference>
<evidence type="ECO:0000256" key="3">
    <source>
        <dbReference type="ARBA" id="ARBA00022452"/>
    </source>
</evidence>
<comment type="similarity">
    <text evidence="8">Belongs to the TonB-dependent receptor family.</text>
</comment>
<evidence type="ECO:0000256" key="4">
    <source>
        <dbReference type="ARBA" id="ARBA00022692"/>
    </source>
</evidence>
<keyword evidence="6 8" id="KW-0472">Membrane</keyword>
<keyword evidence="2 8" id="KW-0813">Transport</keyword>
<accession>A0A6M2BV43</accession>
<dbReference type="InterPro" id="IPR036942">
    <property type="entry name" value="Beta-barrel_TonB_sf"/>
</dbReference>
<evidence type="ECO:0000256" key="9">
    <source>
        <dbReference type="SAM" id="MobiDB-lite"/>
    </source>
</evidence>
<dbReference type="Gene3D" id="2.40.170.20">
    <property type="entry name" value="TonB-dependent receptor, beta-barrel domain"/>
    <property type="match status" value="1"/>
</dbReference>
<dbReference type="AlphaFoldDB" id="A0A6M2BV43"/>
<dbReference type="GO" id="GO:0015344">
    <property type="term" value="F:siderophore uptake transmembrane transporter activity"/>
    <property type="evidence" value="ECO:0007669"/>
    <property type="project" value="TreeGrafter"/>
</dbReference>
<dbReference type="InterPro" id="IPR039426">
    <property type="entry name" value="TonB-dep_rcpt-like"/>
</dbReference>
<keyword evidence="3 8" id="KW-1134">Transmembrane beta strand</keyword>
<evidence type="ECO:0000313" key="12">
    <source>
        <dbReference type="EMBL" id="NGY06358.1"/>
    </source>
</evidence>
<evidence type="ECO:0000256" key="7">
    <source>
        <dbReference type="ARBA" id="ARBA00023237"/>
    </source>
</evidence>
<dbReference type="EMBL" id="JAAMOW010000009">
    <property type="protein sequence ID" value="NGY06358.1"/>
    <property type="molecule type" value="Genomic_DNA"/>
</dbReference>
<evidence type="ECO:0000256" key="1">
    <source>
        <dbReference type="ARBA" id="ARBA00004571"/>
    </source>
</evidence>
<name>A0A6M2BV43_9GAMM</name>
<protein>
    <submittedName>
        <fullName evidence="12">TonB-dependent receptor</fullName>
    </submittedName>
</protein>
<keyword evidence="5 10" id="KW-0732">Signal</keyword>
<feature type="chain" id="PRO_5027043881" evidence="10">
    <location>
        <begin position="29"/>
        <end position="645"/>
    </location>
</feature>
<dbReference type="GO" id="GO:0044718">
    <property type="term" value="P:siderophore transmembrane transport"/>
    <property type="evidence" value="ECO:0007669"/>
    <property type="project" value="TreeGrafter"/>
</dbReference>
<feature type="domain" description="TonB-dependent receptor plug" evidence="11">
    <location>
        <begin position="62"/>
        <end position="147"/>
    </location>
</feature>
<organism evidence="12 13">
    <name type="scientific">Solimonas terrae</name>
    <dbReference type="NCBI Taxonomy" id="1396819"/>
    <lineage>
        <taxon>Bacteria</taxon>
        <taxon>Pseudomonadati</taxon>
        <taxon>Pseudomonadota</taxon>
        <taxon>Gammaproteobacteria</taxon>
        <taxon>Nevskiales</taxon>
        <taxon>Nevskiaceae</taxon>
        <taxon>Solimonas</taxon>
    </lineage>
</organism>
<evidence type="ECO:0000256" key="2">
    <source>
        <dbReference type="ARBA" id="ARBA00022448"/>
    </source>
</evidence>
<dbReference type="InterPro" id="IPR037066">
    <property type="entry name" value="Plug_dom_sf"/>
</dbReference>
<evidence type="ECO:0000259" key="11">
    <source>
        <dbReference type="Pfam" id="PF07715"/>
    </source>
</evidence>
<comment type="caution">
    <text evidence="12">The sequence shown here is derived from an EMBL/GenBank/DDBJ whole genome shotgun (WGS) entry which is preliminary data.</text>
</comment>
<dbReference type="GO" id="GO:0009279">
    <property type="term" value="C:cell outer membrane"/>
    <property type="evidence" value="ECO:0007669"/>
    <property type="project" value="UniProtKB-SubCell"/>
</dbReference>
<keyword evidence="4 8" id="KW-0812">Transmembrane</keyword>
<dbReference type="Gene3D" id="2.170.130.10">
    <property type="entry name" value="TonB-dependent receptor, plug domain"/>
    <property type="match status" value="1"/>
</dbReference>
<feature type="signal peptide" evidence="10">
    <location>
        <begin position="1"/>
        <end position="28"/>
    </location>
</feature>
<proteinExistence type="inferred from homology"/>
<dbReference type="Pfam" id="PF07715">
    <property type="entry name" value="Plug"/>
    <property type="match status" value="1"/>
</dbReference>
<dbReference type="PROSITE" id="PS52016">
    <property type="entry name" value="TONB_DEPENDENT_REC_3"/>
    <property type="match status" value="1"/>
</dbReference>
<sequence>MAAIRHLHARGIPVVLALCAGWPLAARADDAPNELPTVTVIGERSELQDSGVVIRVPVAPLGASSLADLLAALPGVQVRSSGGLGSYSEASLRGSSGRQVRVLLDGLPLDTGGGDATSLSLVSPLLLDRVDVYEGRVPVALGSGLAGTINLRTRRALAAPVVYAGSVGSFGARQYDVAAQLGDDVQLALGGQAADNDFHFVNKFKPFDPDDPDRTDSERRQNAATSQYYGLLRYRGPLEITAHVVDDMQQLPDHANSHSADAQLDTHSYALSLSTPEEALWQAALSHRVTREDYRDPHSQIGLGAQETQSDTRRTLLSVGRRFEQLQDSLSSEYIDYSADDHIASVPTASARRFGIRNGVAAQIGDLRRYNASLITGWSRDGSAGRQDDRWQLEPAIGASQQFDSCLAAINLGRRQRLPTFFERYGDRGLFKGNPALDPETANYGDLGVRCRPGEHLQRLELTLFGQDLHDAISPTYDAQGVGHSINTSHALIYGAELDSAGSVAGFGWQLGGTWQHTEDRSDVRATRGRQLPGRFETQINARIERAWRGLIFHYAFRFEAGAYYDSPNLLKTPAMQRHDLGVRGALGALGWSLQALNLGDQHSEQFNGYPTPGRQWLLSLSYPGSAAGAADSTPPEPPTEGTYR</sequence>
<feature type="region of interest" description="Disordered" evidence="9">
    <location>
        <begin position="625"/>
        <end position="645"/>
    </location>
</feature>
<reference evidence="12 13" key="1">
    <citation type="journal article" date="2014" name="Int. J. Syst. Evol. Microbiol.">
        <title>Solimonas terrae sp. nov., isolated from soil.</title>
        <authorList>
            <person name="Kim S.J."/>
            <person name="Moon J.Y."/>
            <person name="Weon H.Y."/>
            <person name="Ahn J.H."/>
            <person name="Chen W.M."/>
            <person name="Kwon S.W."/>
        </authorList>
    </citation>
    <scope>NUCLEOTIDE SEQUENCE [LARGE SCALE GENOMIC DNA]</scope>
    <source>
        <strain evidence="12 13">KIS83-12</strain>
    </source>
</reference>
<evidence type="ECO:0000256" key="10">
    <source>
        <dbReference type="SAM" id="SignalP"/>
    </source>
</evidence>
<dbReference type="InterPro" id="IPR012910">
    <property type="entry name" value="Plug_dom"/>
</dbReference>
<dbReference type="RefSeq" id="WP_166259807.1">
    <property type="nucleotide sequence ID" value="NZ_JAAMOW010000009.1"/>
</dbReference>
<dbReference type="PANTHER" id="PTHR30069">
    <property type="entry name" value="TONB-DEPENDENT OUTER MEMBRANE RECEPTOR"/>
    <property type="match status" value="1"/>
</dbReference>
<dbReference type="PANTHER" id="PTHR30069:SF29">
    <property type="entry name" value="HEMOGLOBIN AND HEMOGLOBIN-HAPTOGLOBIN-BINDING PROTEIN 1-RELATED"/>
    <property type="match status" value="1"/>
</dbReference>
<dbReference type="SUPFAM" id="SSF56935">
    <property type="entry name" value="Porins"/>
    <property type="match status" value="1"/>
</dbReference>
<comment type="subcellular location">
    <subcellularLocation>
        <location evidence="1 8">Cell outer membrane</location>
        <topology evidence="1 8">Multi-pass membrane protein</topology>
    </subcellularLocation>
</comment>
<evidence type="ECO:0000256" key="5">
    <source>
        <dbReference type="ARBA" id="ARBA00022729"/>
    </source>
</evidence>
<gene>
    <name evidence="12" type="ORF">G7Y85_16420</name>
</gene>
<keyword evidence="7 8" id="KW-0998">Cell outer membrane</keyword>
<keyword evidence="13" id="KW-1185">Reference proteome</keyword>
<evidence type="ECO:0000313" key="13">
    <source>
        <dbReference type="Proteomes" id="UP000472676"/>
    </source>
</evidence>
<evidence type="ECO:0000256" key="8">
    <source>
        <dbReference type="PROSITE-ProRule" id="PRU01360"/>
    </source>
</evidence>
<keyword evidence="12" id="KW-0675">Receptor</keyword>
<evidence type="ECO:0000256" key="6">
    <source>
        <dbReference type="ARBA" id="ARBA00023136"/>
    </source>
</evidence>